<accession>A0A2Y9ACG3</accession>
<dbReference type="EMBL" id="QGDJ01000002">
    <property type="protein sequence ID" value="PWJ21256.1"/>
    <property type="molecule type" value="Genomic_DNA"/>
</dbReference>
<evidence type="ECO:0000313" key="3">
    <source>
        <dbReference type="EMBL" id="SSA41666.1"/>
    </source>
</evidence>
<evidence type="ECO:0000313" key="5">
    <source>
        <dbReference type="Proteomes" id="UP000251571"/>
    </source>
</evidence>
<dbReference type="Proteomes" id="UP000245839">
    <property type="component" value="Unassembled WGS sequence"/>
</dbReference>
<sequence>MSPTRRIATFAAIFFLVNLAFDAYRAGGVTVGALGSALFITIAGTVIYVLVLRWQARRDKE</sequence>
<keyword evidence="1" id="KW-0812">Transmembrane</keyword>
<reference evidence="2 4" key="2">
    <citation type="submission" date="2018-03" db="EMBL/GenBank/DDBJ databases">
        <title>Genomic Encyclopedia of Archaeal and Bacterial Type Strains, Phase II (KMG-II): from individual species to whole genera.</title>
        <authorList>
            <person name="Goeker M."/>
        </authorList>
    </citation>
    <scope>NUCLEOTIDE SEQUENCE [LARGE SCALE GENOMIC DNA]</scope>
    <source>
        <strain evidence="2 4">DSM 25227</strain>
    </source>
</reference>
<dbReference type="OrthoDB" id="9946683at2"/>
<keyword evidence="1" id="KW-1133">Transmembrane helix</keyword>
<proteinExistence type="predicted"/>
<reference evidence="3 5" key="1">
    <citation type="submission" date="2016-10" db="EMBL/GenBank/DDBJ databases">
        <authorList>
            <person name="Cai Z."/>
        </authorList>
    </citation>
    <scope>NUCLEOTIDE SEQUENCE [LARGE SCALE GENOMIC DNA]</scope>
    <source>
        <strain evidence="3 5">DSM 25227</strain>
    </source>
</reference>
<protein>
    <submittedName>
        <fullName evidence="3">Uncharacterized protein</fullName>
    </submittedName>
</protein>
<keyword evidence="1" id="KW-0472">Membrane</keyword>
<feature type="transmembrane region" description="Helical" evidence="1">
    <location>
        <begin position="32"/>
        <end position="52"/>
    </location>
</feature>
<organism evidence="3 5">
    <name type="scientific">Jannaschia seohaensis</name>
    <dbReference type="NCBI Taxonomy" id="475081"/>
    <lineage>
        <taxon>Bacteria</taxon>
        <taxon>Pseudomonadati</taxon>
        <taxon>Pseudomonadota</taxon>
        <taxon>Alphaproteobacteria</taxon>
        <taxon>Rhodobacterales</taxon>
        <taxon>Roseobacteraceae</taxon>
        <taxon>Jannaschia</taxon>
    </lineage>
</organism>
<name>A0A2Y9ACG3_9RHOB</name>
<dbReference type="EMBL" id="UETC01000002">
    <property type="protein sequence ID" value="SSA41666.1"/>
    <property type="molecule type" value="Genomic_DNA"/>
</dbReference>
<gene>
    <name evidence="2" type="ORF">BCF38_102506</name>
    <name evidence="3" type="ORF">SAMN05421539_102506</name>
</gene>
<dbReference type="RefSeq" id="WP_109563581.1">
    <property type="nucleotide sequence ID" value="NZ_QGDJ01000002.1"/>
</dbReference>
<keyword evidence="4" id="KW-1185">Reference proteome</keyword>
<evidence type="ECO:0000313" key="4">
    <source>
        <dbReference type="Proteomes" id="UP000245839"/>
    </source>
</evidence>
<evidence type="ECO:0000313" key="2">
    <source>
        <dbReference type="EMBL" id="PWJ21256.1"/>
    </source>
</evidence>
<dbReference type="AlphaFoldDB" id="A0A2Y9ACG3"/>
<evidence type="ECO:0000256" key="1">
    <source>
        <dbReference type="SAM" id="Phobius"/>
    </source>
</evidence>
<dbReference type="Proteomes" id="UP000251571">
    <property type="component" value="Unassembled WGS sequence"/>
</dbReference>